<name>A0ACA9LAI2_9GLOM</name>
<dbReference type="EMBL" id="CAJVPT010005398">
    <property type="protein sequence ID" value="CAG8519680.1"/>
    <property type="molecule type" value="Genomic_DNA"/>
</dbReference>
<evidence type="ECO:0000313" key="2">
    <source>
        <dbReference type="Proteomes" id="UP000789525"/>
    </source>
</evidence>
<accession>A0ACA9LAI2</accession>
<keyword evidence="2" id="KW-1185">Reference proteome</keyword>
<protein>
    <submittedName>
        <fullName evidence="1">6333_t:CDS:1</fullName>
    </submittedName>
</protein>
<reference evidence="1" key="1">
    <citation type="submission" date="2021-06" db="EMBL/GenBank/DDBJ databases">
        <authorList>
            <person name="Kallberg Y."/>
            <person name="Tangrot J."/>
            <person name="Rosling A."/>
        </authorList>
    </citation>
    <scope>NUCLEOTIDE SEQUENCE</scope>
    <source>
        <strain evidence="1">CL356</strain>
    </source>
</reference>
<sequence length="105" mass="10931">RKKQPSTSPRPASAPVTVAPPKPTQNSNVPINVPKQPTSLATSNQPSLLGQGQGITSLFSGSGSSPSVPESQEPKYQDSQNNVPCGTDAKALKSCLENNNYDVNA</sequence>
<evidence type="ECO:0000313" key="1">
    <source>
        <dbReference type="EMBL" id="CAG8519680.1"/>
    </source>
</evidence>
<organism evidence="1 2">
    <name type="scientific">Acaulospora colombiana</name>
    <dbReference type="NCBI Taxonomy" id="27376"/>
    <lineage>
        <taxon>Eukaryota</taxon>
        <taxon>Fungi</taxon>
        <taxon>Fungi incertae sedis</taxon>
        <taxon>Mucoromycota</taxon>
        <taxon>Glomeromycotina</taxon>
        <taxon>Glomeromycetes</taxon>
        <taxon>Diversisporales</taxon>
        <taxon>Acaulosporaceae</taxon>
        <taxon>Acaulospora</taxon>
    </lineage>
</organism>
<comment type="caution">
    <text evidence="1">The sequence shown here is derived from an EMBL/GenBank/DDBJ whole genome shotgun (WGS) entry which is preliminary data.</text>
</comment>
<gene>
    <name evidence="1" type="ORF">ACOLOM_LOCUS3595</name>
</gene>
<dbReference type="Proteomes" id="UP000789525">
    <property type="component" value="Unassembled WGS sequence"/>
</dbReference>
<feature type="non-terminal residue" evidence="1">
    <location>
        <position position="1"/>
    </location>
</feature>
<proteinExistence type="predicted"/>